<protein>
    <recommendedName>
        <fullName evidence="10">Pisatin demethylase</fullName>
    </recommendedName>
</protein>
<keyword evidence="3 6" id="KW-0479">Metal-binding</keyword>
<evidence type="ECO:0000256" key="2">
    <source>
        <dbReference type="ARBA" id="ARBA00010617"/>
    </source>
</evidence>
<reference evidence="8 9" key="1">
    <citation type="submission" date="2023-08" db="EMBL/GenBank/DDBJ databases">
        <title>Black Yeasts Isolated from many extreme environments.</title>
        <authorList>
            <person name="Coleine C."/>
            <person name="Stajich J.E."/>
            <person name="Selbmann L."/>
        </authorList>
    </citation>
    <scope>NUCLEOTIDE SEQUENCE [LARGE SCALE GENOMIC DNA]</scope>
    <source>
        <strain evidence="8 9">CCFEE 6328</strain>
    </source>
</reference>
<evidence type="ECO:0000313" key="8">
    <source>
        <dbReference type="EMBL" id="KAK5051168.1"/>
    </source>
</evidence>
<evidence type="ECO:0000256" key="1">
    <source>
        <dbReference type="ARBA" id="ARBA00001971"/>
    </source>
</evidence>
<evidence type="ECO:0000313" key="9">
    <source>
        <dbReference type="Proteomes" id="UP001345691"/>
    </source>
</evidence>
<dbReference type="PRINTS" id="PR00385">
    <property type="entry name" value="P450"/>
</dbReference>
<organism evidence="8 9">
    <name type="scientific">Exophiala sideris</name>
    <dbReference type="NCBI Taxonomy" id="1016849"/>
    <lineage>
        <taxon>Eukaryota</taxon>
        <taxon>Fungi</taxon>
        <taxon>Dikarya</taxon>
        <taxon>Ascomycota</taxon>
        <taxon>Pezizomycotina</taxon>
        <taxon>Eurotiomycetes</taxon>
        <taxon>Chaetothyriomycetidae</taxon>
        <taxon>Chaetothyriales</taxon>
        <taxon>Herpotrichiellaceae</taxon>
        <taxon>Exophiala</taxon>
    </lineage>
</organism>
<evidence type="ECO:0008006" key="10">
    <source>
        <dbReference type="Google" id="ProtNLM"/>
    </source>
</evidence>
<dbReference type="Gene3D" id="1.10.630.10">
    <property type="entry name" value="Cytochrome P450"/>
    <property type="match status" value="1"/>
</dbReference>
<feature type="transmembrane region" description="Helical" evidence="7">
    <location>
        <begin position="12"/>
        <end position="29"/>
    </location>
</feature>
<comment type="similarity">
    <text evidence="2 6">Belongs to the cytochrome P450 family.</text>
</comment>
<dbReference type="InterPro" id="IPR001128">
    <property type="entry name" value="Cyt_P450"/>
</dbReference>
<name>A0ABR0IXR8_9EURO</name>
<proteinExistence type="inferred from homology"/>
<comment type="cofactor">
    <cofactor evidence="1">
        <name>heme</name>
        <dbReference type="ChEBI" id="CHEBI:30413"/>
    </cofactor>
</comment>
<comment type="caution">
    <text evidence="8">The sequence shown here is derived from an EMBL/GenBank/DDBJ whole genome shotgun (WGS) entry which is preliminary data.</text>
</comment>
<dbReference type="EMBL" id="JAVRRF010000035">
    <property type="protein sequence ID" value="KAK5051168.1"/>
    <property type="molecule type" value="Genomic_DNA"/>
</dbReference>
<dbReference type="SUPFAM" id="SSF48264">
    <property type="entry name" value="Cytochrome P450"/>
    <property type="match status" value="1"/>
</dbReference>
<dbReference type="InterPro" id="IPR002401">
    <property type="entry name" value="Cyt_P450_E_grp-I"/>
</dbReference>
<evidence type="ECO:0000256" key="3">
    <source>
        <dbReference type="ARBA" id="ARBA00022723"/>
    </source>
</evidence>
<keyword evidence="5 6" id="KW-0408">Iron</keyword>
<keyword evidence="9" id="KW-1185">Reference proteome</keyword>
<keyword evidence="7" id="KW-0812">Transmembrane</keyword>
<sequence length="496" mass="55764">MAFISLPESQFTTLLAFFVVAGGLIFALLSRTWDLRHIPGPVGARLTNLWLLGKYWNGELFSDIALDLQKRYGPVVRYGPRRVLFSDVSAVGVIFNTKNSFVKAESYGVIDQIVNGKLVSSFATTRDEARVSAMKKQLNSAFTTTAMLDYEPHVDHNIEFLISKLQNLEDPEVDIAKWTIFFAFDTICRIAFSDDQGFMDKQSDLGDTLEGARSRFAYWHWWAPIPKLERLLFKNRFATRTSKTSLLGRIASERLQARLGKGGLGTHSDLLDRYLQAGQRDPATFTTSTIIGVVISTIHAGAETTSATLNVTLYRLLQNPRVLAKLRAELDAADLSSPPSWNQVSKLPYLEACFKEAVRINPIISDPTEREVPRSGAEIAGVWVPGGTVVAINHHALMRDPSVWGPDADTFRPERWIEADDAQRQKMQRADLMFSAGKRSCIGQHVAWIEMKKLLPELLNKFDIELVDQKKPLTCRIPLVFFPDDLPVRLSPRKIE</sequence>
<dbReference type="PROSITE" id="PS00086">
    <property type="entry name" value="CYTOCHROME_P450"/>
    <property type="match status" value="1"/>
</dbReference>
<dbReference type="CDD" id="cd11060">
    <property type="entry name" value="CYP57A1-like"/>
    <property type="match status" value="1"/>
</dbReference>
<evidence type="ECO:0000256" key="6">
    <source>
        <dbReference type="RuleBase" id="RU000461"/>
    </source>
</evidence>
<evidence type="ECO:0000256" key="4">
    <source>
        <dbReference type="ARBA" id="ARBA00023002"/>
    </source>
</evidence>
<keyword evidence="7" id="KW-1133">Transmembrane helix</keyword>
<keyword evidence="6" id="KW-0349">Heme</keyword>
<dbReference type="InterPro" id="IPR050121">
    <property type="entry name" value="Cytochrome_P450_monoxygenase"/>
</dbReference>
<dbReference type="PANTHER" id="PTHR24305:SF166">
    <property type="entry name" value="CYTOCHROME P450 12A4, MITOCHONDRIAL-RELATED"/>
    <property type="match status" value="1"/>
</dbReference>
<dbReference type="PANTHER" id="PTHR24305">
    <property type="entry name" value="CYTOCHROME P450"/>
    <property type="match status" value="1"/>
</dbReference>
<accession>A0ABR0IXR8</accession>
<keyword evidence="7" id="KW-0472">Membrane</keyword>
<evidence type="ECO:0000256" key="5">
    <source>
        <dbReference type="ARBA" id="ARBA00023004"/>
    </source>
</evidence>
<keyword evidence="4 6" id="KW-0560">Oxidoreductase</keyword>
<dbReference type="InterPro" id="IPR017972">
    <property type="entry name" value="Cyt_P450_CS"/>
</dbReference>
<dbReference type="Pfam" id="PF00067">
    <property type="entry name" value="p450"/>
    <property type="match status" value="1"/>
</dbReference>
<dbReference type="PRINTS" id="PR00463">
    <property type="entry name" value="EP450I"/>
</dbReference>
<dbReference type="InterPro" id="IPR036396">
    <property type="entry name" value="Cyt_P450_sf"/>
</dbReference>
<dbReference type="Proteomes" id="UP001345691">
    <property type="component" value="Unassembled WGS sequence"/>
</dbReference>
<keyword evidence="6" id="KW-0503">Monooxygenase</keyword>
<evidence type="ECO:0000256" key="7">
    <source>
        <dbReference type="SAM" id="Phobius"/>
    </source>
</evidence>
<gene>
    <name evidence="8" type="ORF">LTR69_010380</name>
</gene>